<dbReference type="InterPro" id="IPR036097">
    <property type="entry name" value="HisK_dim/P_sf"/>
</dbReference>
<dbReference type="GO" id="GO:0005524">
    <property type="term" value="F:ATP binding"/>
    <property type="evidence" value="ECO:0007669"/>
    <property type="project" value="UniProtKB-KW"/>
</dbReference>
<dbReference type="PRINTS" id="PR00344">
    <property type="entry name" value="BCTRLSENSOR"/>
</dbReference>
<evidence type="ECO:0000256" key="3">
    <source>
        <dbReference type="ARBA" id="ARBA00012438"/>
    </source>
</evidence>
<dbReference type="SMART" id="SM00387">
    <property type="entry name" value="HATPase_c"/>
    <property type="match status" value="1"/>
</dbReference>
<keyword evidence="4" id="KW-0597">Phosphoprotein</keyword>
<dbReference type="Pfam" id="PF00512">
    <property type="entry name" value="HisKA"/>
    <property type="match status" value="1"/>
</dbReference>
<dbReference type="InterPro" id="IPR003661">
    <property type="entry name" value="HisK_dim/P_dom"/>
</dbReference>
<accession>A0A0K8NXI2</accession>
<evidence type="ECO:0000313" key="14">
    <source>
        <dbReference type="Proteomes" id="UP000037660"/>
    </source>
</evidence>
<dbReference type="InterPro" id="IPR004358">
    <property type="entry name" value="Sig_transdc_His_kin-like_C"/>
</dbReference>
<keyword evidence="10" id="KW-1133">Transmembrane helix</keyword>
<dbReference type="InterPro" id="IPR003594">
    <property type="entry name" value="HATPase_dom"/>
</dbReference>
<keyword evidence="8" id="KW-0067">ATP-binding</keyword>
<dbReference type="GO" id="GO:0016020">
    <property type="term" value="C:membrane"/>
    <property type="evidence" value="ECO:0007669"/>
    <property type="project" value="UniProtKB-SubCell"/>
</dbReference>
<keyword evidence="10" id="KW-0812">Transmembrane</keyword>
<dbReference type="PANTHER" id="PTHR42878">
    <property type="entry name" value="TWO-COMPONENT HISTIDINE KINASE"/>
    <property type="match status" value="1"/>
</dbReference>
<keyword evidence="14" id="KW-1185">Reference proteome</keyword>
<comment type="catalytic activity">
    <reaction evidence="1">
        <text>ATP + protein L-histidine = ADP + protein N-phospho-L-histidine.</text>
        <dbReference type="EC" id="2.7.13.3"/>
    </reaction>
</comment>
<dbReference type="GO" id="GO:0000156">
    <property type="term" value="F:phosphorelay response regulator activity"/>
    <property type="evidence" value="ECO:0007669"/>
    <property type="project" value="TreeGrafter"/>
</dbReference>
<dbReference type="Gene3D" id="1.10.287.130">
    <property type="match status" value="1"/>
</dbReference>
<dbReference type="GO" id="GO:0030295">
    <property type="term" value="F:protein kinase activator activity"/>
    <property type="evidence" value="ECO:0007669"/>
    <property type="project" value="TreeGrafter"/>
</dbReference>
<dbReference type="Proteomes" id="UP000037660">
    <property type="component" value="Unassembled WGS sequence"/>
</dbReference>
<feature type="domain" description="Histidine kinase" evidence="11">
    <location>
        <begin position="256"/>
        <end position="472"/>
    </location>
</feature>
<dbReference type="GO" id="GO:0007234">
    <property type="term" value="P:osmosensory signaling via phosphorelay pathway"/>
    <property type="evidence" value="ECO:0007669"/>
    <property type="project" value="TreeGrafter"/>
</dbReference>
<proteinExistence type="predicted"/>
<evidence type="ECO:0000259" key="11">
    <source>
        <dbReference type="PROSITE" id="PS50109"/>
    </source>
</evidence>
<evidence type="ECO:0000256" key="10">
    <source>
        <dbReference type="SAM" id="Phobius"/>
    </source>
</evidence>
<protein>
    <recommendedName>
        <fullName evidence="3">histidine kinase</fullName>
        <ecNumber evidence="3">2.7.13.3</ecNumber>
    </recommendedName>
</protein>
<evidence type="ECO:0000256" key="8">
    <source>
        <dbReference type="ARBA" id="ARBA00022840"/>
    </source>
</evidence>
<dbReference type="InterPro" id="IPR003660">
    <property type="entry name" value="HAMP_dom"/>
</dbReference>
<keyword evidence="7 13" id="KW-0418">Kinase</keyword>
<evidence type="ECO:0000259" key="12">
    <source>
        <dbReference type="PROSITE" id="PS50885"/>
    </source>
</evidence>
<keyword evidence="5" id="KW-0808">Transferase</keyword>
<dbReference type="AlphaFoldDB" id="A0A0K8NXI2"/>
<dbReference type="STRING" id="1547922.ISF6_0648"/>
<name>A0A0K8NXI2_PISS1</name>
<evidence type="ECO:0000256" key="4">
    <source>
        <dbReference type="ARBA" id="ARBA00022553"/>
    </source>
</evidence>
<dbReference type="SUPFAM" id="SSF47384">
    <property type="entry name" value="Homodimeric domain of signal transducing histidine kinase"/>
    <property type="match status" value="1"/>
</dbReference>
<comment type="caution">
    <text evidence="13">The sequence shown here is derived from an EMBL/GenBank/DDBJ whole genome shotgun (WGS) entry which is preliminary data.</text>
</comment>
<organism evidence="13 14">
    <name type="scientific">Piscinibacter sakaiensis</name>
    <name type="common">Ideonella sakaiensis</name>
    <dbReference type="NCBI Taxonomy" id="1547922"/>
    <lineage>
        <taxon>Bacteria</taxon>
        <taxon>Pseudomonadati</taxon>
        <taxon>Pseudomonadota</taxon>
        <taxon>Betaproteobacteria</taxon>
        <taxon>Burkholderiales</taxon>
        <taxon>Sphaerotilaceae</taxon>
        <taxon>Piscinibacter</taxon>
    </lineage>
</organism>
<gene>
    <name evidence="13" type="ORF">ISF6_0648</name>
</gene>
<dbReference type="CDD" id="cd00075">
    <property type="entry name" value="HATPase"/>
    <property type="match status" value="1"/>
</dbReference>
<dbReference type="OrthoDB" id="9804645at2"/>
<dbReference type="SMART" id="SM00304">
    <property type="entry name" value="HAMP"/>
    <property type="match status" value="1"/>
</dbReference>
<feature type="transmembrane region" description="Helical" evidence="10">
    <location>
        <begin position="12"/>
        <end position="33"/>
    </location>
</feature>
<feature type="domain" description="HAMP" evidence="12">
    <location>
        <begin position="196"/>
        <end position="248"/>
    </location>
</feature>
<comment type="subcellular location">
    <subcellularLocation>
        <location evidence="2">Membrane</location>
    </subcellularLocation>
</comment>
<dbReference type="CDD" id="cd00082">
    <property type="entry name" value="HisKA"/>
    <property type="match status" value="1"/>
</dbReference>
<keyword evidence="9" id="KW-0902">Two-component regulatory system</keyword>
<evidence type="ECO:0000256" key="7">
    <source>
        <dbReference type="ARBA" id="ARBA00022777"/>
    </source>
</evidence>
<evidence type="ECO:0000256" key="1">
    <source>
        <dbReference type="ARBA" id="ARBA00000085"/>
    </source>
</evidence>
<keyword evidence="6" id="KW-0547">Nucleotide-binding</keyword>
<dbReference type="GO" id="GO:0000155">
    <property type="term" value="F:phosphorelay sensor kinase activity"/>
    <property type="evidence" value="ECO:0007669"/>
    <property type="project" value="InterPro"/>
</dbReference>
<dbReference type="PROSITE" id="PS50109">
    <property type="entry name" value="HIS_KIN"/>
    <property type="match status" value="1"/>
</dbReference>
<sequence length="474" mass="51772">MPLLHRLSFRQLLVVAFLLIAALVAAVSLRGLVGLERLVAESRHGAEEAAALAGQLQRIGEQAATMERAARQFLVLDDAALRERFDTAADELKRTLAALGAALPAPSRAAWDAQLAGIAALLEGPRNTALAREQTLALAFRELDGLRNQLDERIQQVTDARSRALLDGLEQGRDRLVRQVLAAVLGAVLLALAFGVWLARPLARLEAAMVGLGANRLDLPIDIRGPADVQRLSRRLDWLRQRLAEIDADKSRFLRHLSHELKTPLAALREGVAVLEEGVAGELSEAQREVAAILRHNTAVVQRQIEDLLDFNAAAFEARRLVRRKVELGALLDRVVSEQRLQWQARRLPVQREGGPVWAEVDADKLATALGNLLSNAIRFSPVGAPIHLALALQGDRALIDVVDAGPGIDPDDHDRVFEPFYRGRRQPHDAPRGSGIGLSIVQEVVTAHAGTIALRPSTRGTHFRIELPHATVR</sequence>
<dbReference type="InterPro" id="IPR005467">
    <property type="entry name" value="His_kinase_dom"/>
</dbReference>
<evidence type="ECO:0000313" key="13">
    <source>
        <dbReference type="EMBL" id="GAP35083.1"/>
    </source>
</evidence>
<dbReference type="EC" id="2.7.13.3" evidence="3"/>
<dbReference type="SMART" id="SM00388">
    <property type="entry name" value="HisKA"/>
    <property type="match status" value="1"/>
</dbReference>
<reference evidence="13 14" key="2">
    <citation type="journal article" date="2016" name="Science">
        <title>A bacterium that degrades and assimilates poly(ethylene terephthalate).</title>
        <authorList>
            <person name="Yoshida S."/>
            <person name="Hiraga K."/>
            <person name="Takehana T."/>
            <person name="Taniguchi I."/>
            <person name="Yamaji H."/>
            <person name="Maeda Y."/>
            <person name="Toyohara K."/>
            <person name="Miyamoto K."/>
            <person name="Kimura Y."/>
            <person name="Oda K."/>
        </authorList>
    </citation>
    <scope>NUCLEOTIDE SEQUENCE [LARGE SCALE GENOMIC DNA]</scope>
    <source>
        <strain evidence="14">NBRC 110686 / TISTR 2288 / 201-F6</strain>
    </source>
</reference>
<dbReference type="RefSeq" id="WP_054019162.1">
    <property type="nucleotide sequence ID" value="NZ_BBYR01000013.1"/>
</dbReference>
<evidence type="ECO:0000256" key="5">
    <source>
        <dbReference type="ARBA" id="ARBA00022679"/>
    </source>
</evidence>
<feature type="transmembrane region" description="Helical" evidence="10">
    <location>
        <begin position="180"/>
        <end position="199"/>
    </location>
</feature>
<dbReference type="EMBL" id="BBYR01000013">
    <property type="protein sequence ID" value="GAP35083.1"/>
    <property type="molecule type" value="Genomic_DNA"/>
</dbReference>
<dbReference type="Gene3D" id="6.10.340.10">
    <property type="match status" value="1"/>
</dbReference>
<dbReference type="PANTHER" id="PTHR42878:SF7">
    <property type="entry name" value="SENSOR HISTIDINE KINASE GLRK"/>
    <property type="match status" value="1"/>
</dbReference>
<reference evidence="14" key="1">
    <citation type="submission" date="2015-07" db="EMBL/GenBank/DDBJ databases">
        <title>Discovery of a poly(ethylene terephthalate assimilation.</title>
        <authorList>
            <person name="Yoshida S."/>
            <person name="Hiraga K."/>
            <person name="Takehana T."/>
            <person name="Taniguchi I."/>
            <person name="Yamaji H."/>
            <person name="Maeda Y."/>
            <person name="Toyohara K."/>
            <person name="Miyamoto K."/>
            <person name="Kimura Y."/>
            <person name="Oda K."/>
        </authorList>
    </citation>
    <scope>NUCLEOTIDE SEQUENCE [LARGE SCALE GENOMIC DNA]</scope>
    <source>
        <strain evidence="14">NBRC 110686 / TISTR 2288 / 201-F6</strain>
    </source>
</reference>
<dbReference type="InterPro" id="IPR036890">
    <property type="entry name" value="HATPase_C_sf"/>
</dbReference>
<evidence type="ECO:0000256" key="9">
    <source>
        <dbReference type="ARBA" id="ARBA00023012"/>
    </source>
</evidence>
<evidence type="ECO:0000256" key="2">
    <source>
        <dbReference type="ARBA" id="ARBA00004370"/>
    </source>
</evidence>
<dbReference type="Gene3D" id="3.30.565.10">
    <property type="entry name" value="Histidine kinase-like ATPase, C-terminal domain"/>
    <property type="match status" value="1"/>
</dbReference>
<dbReference type="Pfam" id="PF02518">
    <property type="entry name" value="HATPase_c"/>
    <property type="match status" value="1"/>
</dbReference>
<dbReference type="SUPFAM" id="SSF55874">
    <property type="entry name" value="ATPase domain of HSP90 chaperone/DNA topoisomerase II/histidine kinase"/>
    <property type="match status" value="1"/>
</dbReference>
<dbReference type="InterPro" id="IPR050351">
    <property type="entry name" value="BphY/WalK/GraS-like"/>
</dbReference>
<evidence type="ECO:0000256" key="6">
    <source>
        <dbReference type="ARBA" id="ARBA00022741"/>
    </source>
</evidence>
<dbReference type="PROSITE" id="PS50885">
    <property type="entry name" value="HAMP"/>
    <property type="match status" value="1"/>
</dbReference>
<keyword evidence="10" id="KW-0472">Membrane</keyword>